<gene>
    <name evidence="2" type="ORF">ACFPQ4_08590</name>
</gene>
<dbReference type="RefSeq" id="WP_378111377.1">
    <property type="nucleotide sequence ID" value="NZ_JBHSNC010000024.1"/>
</dbReference>
<comment type="caution">
    <text evidence="2">The sequence shown here is derived from an EMBL/GenBank/DDBJ whole genome shotgun (WGS) entry which is preliminary data.</text>
</comment>
<dbReference type="PROSITE" id="PS00202">
    <property type="entry name" value="RUBREDOXIN"/>
    <property type="match status" value="1"/>
</dbReference>
<dbReference type="InterPro" id="IPR018527">
    <property type="entry name" value="Rubredoxin_Fe_BS"/>
</dbReference>
<accession>A0ABW0QXF8</accession>
<keyword evidence="3" id="KW-1185">Reference proteome</keyword>
<dbReference type="Proteomes" id="UP001596108">
    <property type="component" value="Unassembled WGS sequence"/>
</dbReference>
<protein>
    <recommendedName>
        <fullName evidence="4">Rubredoxin-like domain-containing protein</fullName>
    </recommendedName>
</protein>
<organism evidence="2 3">
    <name type="scientific">Cohnella yongneupensis</name>
    <dbReference type="NCBI Taxonomy" id="425006"/>
    <lineage>
        <taxon>Bacteria</taxon>
        <taxon>Bacillati</taxon>
        <taxon>Bacillota</taxon>
        <taxon>Bacilli</taxon>
        <taxon>Bacillales</taxon>
        <taxon>Paenibacillaceae</taxon>
        <taxon>Cohnella</taxon>
    </lineage>
</organism>
<proteinExistence type="predicted"/>
<keyword evidence="1" id="KW-0479">Metal-binding</keyword>
<dbReference type="EMBL" id="JBHSNC010000024">
    <property type="protein sequence ID" value="MFC5529505.1"/>
    <property type="molecule type" value="Genomic_DNA"/>
</dbReference>
<evidence type="ECO:0000313" key="3">
    <source>
        <dbReference type="Proteomes" id="UP001596108"/>
    </source>
</evidence>
<sequence length="136" mass="16265">MKWNINEDALNKRIDKLSSWDDWSILEEEFFQLSNWPEKPLEILESESARSDVEINGCWWKPVIDPLEVPPEIQYLYEKSRLRVFSKLEPEAAENNSKHPEWYGKWCIYCEIWTEVYPEWNCPSCGKEVLPIVIND</sequence>
<name>A0ABW0QXF8_9BACL</name>
<reference evidence="3" key="1">
    <citation type="journal article" date="2019" name="Int. J. Syst. Evol. Microbiol.">
        <title>The Global Catalogue of Microorganisms (GCM) 10K type strain sequencing project: providing services to taxonomists for standard genome sequencing and annotation.</title>
        <authorList>
            <consortium name="The Broad Institute Genomics Platform"/>
            <consortium name="The Broad Institute Genome Sequencing Center for Infectious Disease"/>
            <person name="Wu L."/>
            <person name="Ma J."/>
        </authorList>
    </citation>
    <scope>NUCLEOTIDE SEQUENCE [LARGE SCALE GENOMIC DNA]</scope>
    <source>
        <strain evidence="3">CGMCC 1.18578</strain>
    </source>
</reference>
<evidence type="ECO:0008006" key="4">
    <source>
        <dbReference type="Google" id="ProtNLM"/>
    </source>
</evidence>
<evidence type="ECO:0000313" key="2">
    <source>
        <dbReference type="EMBL" id="MFC5529505.1"/>
    </source>
</evidence>
<evidence type="ECO:0000256" key="1">
    <source>
        <dbReference type="ARBA" id="ARBA00022723"/>
    </source>
</evidence>